<gene>
    <name evidence="1" type="ORF">CSSPJE1EN1_LOCUS7369</name>
</gene>
<evidence type="ECO:0000313" key="2">
    <source>
        <dbReference type="Proteomes" id="UP001497444"/>
    </source>
</evidence>
<proteinExistence type="predicted"/>
<reference evidence="1" key="1">
    <citation type="submission" date="2024-02" db="EMBL/GenBank/DDBJ databases">
        <authorList>
            <consortium name="ELIXIR-Norway"/>
            <consortium name="Elixir Norway"/>
        </authorList>
    </citation>
    <scope>NUCLEOTIDE SEQUENCE</scope>
</reference>
<dbReference type="Proteomes" id="UP001497444">
    <property type="component" value="Chromosome 14"/>
</dbReference>
<keyword evidence="2" id="KW-1185">Reference proteome</keyword>
<accession>A0ABP0W555</accession>
<organism evidence="1 2">
    <name type="scientific">Sphagnum jensenii</name>
    <dbReference type="NCBI Taxonomy" id="128206"/>
    <lineage>
        <taxon>Eukaryota</taxon>
        <taxon>Viridiplantae</taxon>
        <taxon>Streptophyta</taxon>
        <taxon>Embryophyta</taxon>
        <taxon>Bryophyta</taxon>
        <taxon>Sphagnophytina</taxon>
        <taxon>Sphagnopsida</taxon>
        <taxon>Sphagnales</taxon>
        <taxon>Sphagnaceae</taxon>
        <taxon>Sphagnum</taxon>
    </lineage>
</organism>
<dbReference type="EMBL" id="OZ020109">
    <property type="protein sequence ID" value="CAK9261891.1"/>
    <property type="molecule type" value="Genomic_DNA"/>
</dbReference>
<name>A0ABP0W555_9BRYO</name>
<sequence>MFKMHVCVPGAFDRNVAATAAPCPPSSHASRLILGGHGWGMRGAASVAMARVSPLGAAEISPDISTGASSATQNFEVHTTRLLDILPI</sequence>
<evidence type="ECO:0000313" key="1">
    <source>
        <dbReference type="EMBL" id="CAK9261891.1"/>
    </source>
</evidence>
<protein>
    <submittedName>
        <fullName evidence="1">Uncharacterized protein</fullName>
    </submittedName>
</protein>